<feature type="compositionally biased region" description="Basic and acidic residues" evidence="2">
    <location>
        <begin position="123"/>
        <end position="133"/>
    </location>
</feature>
<name>A0AAV1K9K9_9NEOP</name>
<dbReference type="AlphaFoldDB" id="A0AAV1K9K9"/>
<protein>
    <recommendedName>
        <fullName evidence="5">Reverse transcriptase</fullName>
    </recommendedName>
</protein>
<accession>A0AAV1K9K9</accession>
<gene>
    <name evidence="3" type="ORF">PARMNEM_LOCUS1672</name>
</gene>
<dbReference type="PANTHER" id="PTHR31635:SF196">
    <property type="entry name" value="REVERSE TRANSCRIPTASE DOMAIN-CONTAINING PROTEIN-RELATED"/>
    <property type="match status" value="1"/>
</dbReference>
<evidence type="ECO:0000256" key="2">
    <source>
        <dbReference type="SAM" id="MobiDB-lite"/>
    </source>
</evidence>
<keyword evidence="4" id="KW-1185">Reference proteome</keyword>
<sequence>MEIPCQKWEIEHVNRMGKKSGKVRPVVVTITTTSRRIEILKKKKSLEGTNIYLKEDFPPSVLQKRKELQEDLKRERESGKRVALRYDKIVTLKARVSEVHTPTERNINKRFMSKSPEETVNETTKEYDNEKTKQVPKRNKSHTITSFLRPSQLNLNNRAIATVNAEVQNQYDKLEQELQEFLKQLPRKKKHVNRYINEETKDLLEQRKGLYMKKRTKELKCEITRISKKINRNITQQKRRIRQRTFEKFIGKTGALRKAYKELSDKAEWTEKLRNKQGIVQSRRPDIINEATQFYKKLYTTTDGSCSLLCEKPGEYNRVNANIEIPIILRSEIEHAIKSQKDDKSPGSDNIANEVLKALTATLLEPLQTLFNNILRTETTPDQWSKSTNILLFK</sequence>
<evidence type="ECO:0008006" key="5">
    <source>
        <dbReference type="Google" id="ProtNLM"/>
    </source>
</evidence>
<evidence type="ECO:0000256" key="1">
    <source>
        <dbReference type="SAM" id="Coils"/>
    </source>
</evidence>
<proteinExistence type="predicted"/>
<comment type="caution">
    <text evidence="3">The sequence shown here is derived from an EMBL/GenBank/DDBJ whole genome shotgun (WGS) entry which is preliminary data.</text>
</comment>
<reference evidence="3 4" key="1">
    <citation type="submission" date="2023-11" db="EMBL/GenBank/DDBJ databases">
        <authorList>
            <person name="Hedman E."/>
            <person name="Englund M."/>
            <person name="Stromberg M."/>
            <person name="Nyberg Akerstrom W."/>
            <person name="Nylinder S."/>
            <person name="Jareborg N."/>
            <person name="Kallberg Y."/>
            <person name="Kronander E."/>
        </authorList>
    </citation>
    <scope>NUCLEOTIDE SEQUENCE [LARGE SCALE GENOMIC DNA]</scope>
</reference>
<evidence type="ECO:0000313" key="4">
    <source>
        <dbReference type="Proteomes" id="UP001314205"/>
    </source>
</evidence>
<feature type="coiled-coil region" evidence="1">
    <location>
        <begin position="157"/>
        <end position="191"/>
    </location>
</feature>
<keyword evidence="1" id="KW-0175">Coiled coil</keyword>
<evidence type="ECO:0000313" key="3">
    <source>
        <dbReference type="EMBL" id="CAK1579776.1"/>
    </source>
</evidence>
<organism evidence="3 4">
    <name type="scientific">Parnassius mnemosyne</name>
    <name type="common">clouded apollo</name>
    <dbReference type="NCBI Taxonomy" id="213953"/>
    <lineage>
        <taxon>Eukaryota</taxon>
        <taxon>Metazoa</taxon>
        <taxon>Ecdysozoa</taxon>
        <taxon>Arthropoda</taxon>
        <taxon>Hexapoda</taxon>
        <taxon>Insecta</taxon>
        <taxon>Pterygota</taxon>
        <taxon>Neoptera</taxon>
        <taxon>Endopterygota</taxon>
        <taxon>Lepidoptera</taxon>
        <taxon>Glossata</taxon>
        <taxon>Ditrysia</taxon>
        <taxon>Papilionoidea</taxon>
        <taxon>Papilionidae</taxon>
        <taxon>Parnassiinae</taxon>
        <taxon>Parnassini</taxon>
        <taxon>Parnassius</taxon>
        <taxon>Driopa</taxon>
    </lineage>
</organism>
<feature type="region of interest" description="Disordered" evidence="2">
    <location>
        <begin position="115"/>
        <end position="140"/>
    </location>
</feature>
<dbReference type="PANTHER" id="PTHR31635">
    <property type="entry name" value="REVERSE TRANSCRIPTASE DOMAIN-CONTAINING PROTEIN-RELATED"/>
    <property type="match status" value="1"/>
</dbReference>
<dbReference type="Proteomes" id="UP001314205">
    <property type="component" value="Unassembled WGS sequence"/>
</dbReference>
<dbReference type="EMBL" id="CAVLGL010000002">
    <property type="protein sequence ID" value="CAK1579776.1"/>
    <property type="molecule type" value="Genomic_DNA"/>
</dbReference>